<comment type="caution">
    <text evidence="2">The sequence shown here is derived from an EMBL/GenBank/DDBJ whole genome shotgun (WGS) entry which is preliminary data.</text>
</comment>
<dbReference type="InterPro" id="IPR019734">
    <property type="entry name" value="TPR_rpt"/>
</dbReference>
<accession>A0A9W6EZ48</accession>
<feature type="compositionally biased region" description="Gly residues" evidence="1">
    <location>
        <begin position="137"/>
        <end position="155"/>
    </location>
</feature>
<dbReference type="Pfam" id="PF13424">
    <property type="entry name" value="TPR_12"/>
    <property type="match status" value="1"/>
</dbReference>
<feature type="region of interest" description="Disordered" evidence="1">
    <location>
        <begin position="49"/>
        <end position="162"/>
    </location>
</feature>
<feature type="compositionally biased region" description="Low complexity" evidence="1">
    <location>
        <begin position="67"/>
        <end position="83"/>
    </location>
</feature>
<dbReference type="AlphaFoldDB" id="A0A9W6EZ48"/>
<sequence length="546" mass="56339">MSRRGLAMLWSALANATRERTCLGGAPAAAAALLALRTAPATTASALDATASGATPNPPALWHQITSSSSRRQPAAAPASACSLPPPSQTSIGHRITISGPCRTRNGPAATSIATWRSPSRGFSASAAALSPAPGAEDGGGSAPPGGGGGGGAGVSGPAAGGETRLSLGEALNQLVDAAVEKVEAGQLDEAVSLLKDGLSTFEPVFPNSPELGELHNQAALLLLFQGRPQEAADHAQASLETTRRHFGARSLLTAHRLLRLGICRFALGNMADAAGLLREALELLDAAGGGAAAAAADPGSRCEAGFYLDCVALAHVKDAGGVETLSGSLRANVRGMKEAYGAESMILSLALHQHSRLVNGGLEQGAEVAVGEALLRHQIALLSEVHGPDSEEVAVARYKLGTYYYSQDLLQDAGLTVRQAAVALRALHSEEHDLVVLCKHRMGMICAAQGDHRSAVQLLQASRNHFSEEGSQSMLAKEADIGLAMAKFRAVDTARDSAAKRAELQQDALELLRTEIEALAQAVGTGHMLVQGATRYYGQLAKMAR</sequence>
<keyword evidence="3" id="KW-1185">Reference proteome</keyword>
<gene>
    <name evidence="2" type="primary">PLEST006043</name>
    <name evidence="2" type="ORF">PLESTB_000407900</name>
</gene>
<dbReference type="SUPFAM" id="SSF48452">
    <property type="entry name" value="TPR-like"/>
    <property type="match status" value="2"/>
</dbReference>
<proteinExistence type="predicted"/>
<feature type="compositionally biased region" description="Low complexity" evidence="1">
    <location>
        <begin position="124"/>
        <end position="136"/>
    </location>
</feature>
<protein>
    <recommendedName>
        <fullName evidence="4">MalT-like TPR region domain-containing protein</fullName>
    </recommendedName>
</protein>
<dbReference type="Gene3D" id="1.25.40.10">
    <property type="entry name" value="Tetratricopeptide repeat domain"/>
    <property type="match status" value="2"/>
</dbReference>
<evidence type="ECO:0008006" key="4">
    <source>
        <dbReference type="Google" id="ProtNLM"/>
    </source>
</evidence>
<evidence type="ECO:0000313" key="2">
    <source>
        <dbReference type="EMBL" id="GLC50683.1"/>
    </source>
</evidence>
<evidence type="ECO:0000313" key="3">
    <source>
        <dbReference type="Proteomes" id="UP001165080"/>
    </source>
</evidence>
<dbReference type="Proteomes" id="UP001165080">
    <property type="component" value="Unassembled WGS sequence"/>
</dbReference>
<dbReference type="EMBL" id="BRXU01000003">
    <property type="protein sequence ID" value="GLC50683.1"/>
    <property type="molecule type" value="Genomic_DNA"/>
</dbReference>
<organism evidence="2 3">
    <name type="scientific">Pleodorina starrii</name>
    <dbReference type="NCBI Taxonomy" id="330485"/>
    <lineage>
        <taxon>Eukaryota</taxon>
        <taxon>Viridiplantae</taxon>
        <taxon>Chlorophyta</taxon>
        <taxon>core chlorophytes</taxon>
        <taxon>Chlorophyceae</taxon>
        <taxon>CS clade</taxon>
        <taxon>Chlamydomonadales</taxon>
        <taxon>Volvocaceae</taxon>
        <taxon>Pleodorina</taxon>
    </lineage>
</organism>
<name>A0A9W6EZ48_9CHLO</name>
<reference evidence="2 3" key="1">
    <citation type="journal article" date="2023" name="Commun. Biol.">
        <title>Reorganization of the ancestral sex-determining regions during the evolution of trioecy in Pleodorina starrii.</title>
        <authorList>
            <person name="Takahashi K."/>
            <person name="Suzuki S."/>
            <person name="Kawai-Toyooka H."/>
            <person name="Yamamoto K."/>
            <person name="Hamaji T."/>
            <person name="Ootsuki R."/>
            <person name="Yamaguchi H."/>
            <person name="Kawachi M."/>
            <person name="Higashiyama T."/>
            <person name="Nozaki H."/>
        </authorList>
    </citation>
    <scope>NUCLEOTIDE SEQUENCE [LARGE SCALE GENOMIC DNA]</scope>
    <source>
        <strain evidence="2 3">NIES-4479</strain>
    </source>
</reference>
<dbReference type="SMART" id="SM00028">
    <property type="entry name" value="TPR"/>
    <property type="match status" value="3"/>
</dbReference>
<feature type="compositionally biased region" description="Polar residues" evidence="1">
    <location>
        <begin position="112"/>
        <end position="123"/>
    </location>
</feature>
<evidence type="ECO:0000256" key="1">
    <source>
        <dbReference type="SAM" id="MobiDB-lite"/>
    </source>
</evidence>
<dbReference type="InterPro" id="IPR011990">
    <property type="entry name" value="TPR-like_helical_dom_sf"/>
</dbReference>